<name>A0A6J5T768_9CAUD</name>
<evidence type="ECO:0000313" key="1">
    <source>
        <dbReference type="EMBL" id="CAB4240610.1"/>
    </source>
</evidence>
<organism evidence="1">
    <name type="scientific">uncultured Caudovirales phage</name>
    <dbReference type="NCBI Taxonomy" id="2100421"/>
    <lineage>
        <taxon>Viruses</taxon>
        <taxon>Duplodnaviria</taxon>
        <taxon>Heunggongvirae</taxon>
        <taxon>Uroviricota</taxon>
        <taxon>Caudoviricetes</taxon>
        <taxon>Peduoviridae</taxon>
        <taxon>Maltschvirus</taxon>
        <taxon>Maltschvirus maltsch</taxon>
    </lineage>
</organism>
<sequence>MHTNLVHKETKDSINVSIVSDGGKNTVFLVTGTITSLKDSVFDIINVAKLAGNPSNVRLDSIVFMVESGLKVQVNYRNQPYVLPLEGRSKIDLGWVGGLVGHEIDMVFKGTGSFFIVLDISKMGV</sequence>
<accession>A0A6J5T768</accession>
<proteinExistence type="predicted"/>
<reference evidence="1" key="1">
    <citation type="submission" date="2020-05" db="EMBL/GenBank/DDBJ databases">
        <authorList>
            <person name="Chiriac C."/>
            <person name="Salcher M."/>
            <person name="Ghai R."/>
            <person name="Kavagutti S V."/>
        </authorList>
    </citation>
    <scope>NUCLEOTIDE SEQUENCE</scope>
</reference>
<gene>
    <name evidence="1" type="ORF">UFOVP38_26</name>
</gene>
<protein>
    <submittedName>
        <fullName evidence="1">Uncharacterized protein</fullName>
    </submittedName>
</protein>
<dbReference type="EMBL" id="LR797812">
    <property type="protein sequence ID" value="CAB4240610.1"/>
    <property type="molecule type" value="Genomic_DNA"/>
</dbReference>